<keyword evidence="3 6" id="KW-0479">Metal-binding</keyword>
<organism evidence="8 9">
    <name type="scientific">Leisingera aquaemixtae</name>
    <dbReference type="NCBI Taxonomy" id="1396826"/>
    <lineage>
        <taxon>Bacteria</taxon>
        <taxon>Pseudomonadati</taxon>
        <taxon>Pseudomonadota</taxon>
        <taxon>Alphaproteobacteria</taxon>
        <taxon>Rhodobacterales</taxon>
        <taxon>Roseobacteraceae</taxon>
        <taxon>Leisingera</taxon>
    </lineage>
</organism>
<dbReference type="PIRSF" id="PIRSF000027">
    <property type="entry name" value="Cytc_c_prime"/>
    <property type="match status" value="1"/>
</dbReference>
<feature type="binding site" description="covalent" evidence="7">
    <location>
        <position position="147"/>
    </location>
    <ligand>
        <name>heme c</name>
        <dbReference type="ChEBI" id="CHEBI:61717"/>
    </ligand>
</feature>
<dbReference type="Pfam" id="PF01322">
    <property type="entry name" value="Cytochrom_C_2"/>
    <property type="match status" value="1"/>
</dbReference>
<keyword evidence="5 6" id="KW-0408">Iron</keyword>
<evidence type="ECO:0000256" key="6">
    <source>
        <dbReference type="PIRSR" id="PIRSR000027-1"/>
    </source>
</evidence>
<dbReference type="Gene3D" id="1.20.120.10">
    <property type="entry name" value="Cytochrome c/b562"/>
    <property type="match status" value="1"/>
</dbReference>
<dbReference type="EMBL" id="CYSR01000011">
    <property type="protein sequence ID" value="CUH99261.1"/>
    <property type="molecule type" value="Genomic_DNA"/>
</dbReference>
<keyword evidence="1" id="KW-0813">Transport</keyword>
<feature type="binding site" description="covalent" evidence="7">
    <location>
        <position position="144"/>
    </location>
    <ligand>
        <name>heme c</name>
        <dbReference type="ChEBI" id="CHEBI:61717"/>
    </ligand>
</feature>
<dbReference type="GO" id="GO:0042597">
    <property type="term" value="C:periplasmic space"/>
    <property type="evidence" value="ECO:0007669"/>
    <property type="project" value="InterPro"/>
</dbReference>
<evidence type="ECO:0000256" key="7">
    <source>
        <dbReference type="PIRSR" id="PIRSR000027-2"/>
    </source>
</evidence>
<dbReference type="PROSITE" id="PS51009">
    <property type="entry name" value="CYTCII"/>
    <property type="match status" value="1"/>
</dbReference>
<gene>
    <name evidence="8" type="ORF">PHA8399_01377</name>
</gene>
<dbReference type="SUPFAM" id="SSF47175">
    <property type="entry name" value="Cytochromes"/>
    <property type="match status" value="1"/>
</dbReference>
<accession>A0A0P1H7X1</accession>
<feature type="binding site" description="axial binding residue" evidence="6">
    <location>
        <position position="148"/>
    </location>
    <ligand>
        <name>heme c</name>
        <dbReference type="ChEBI" id="CHEBI:61717"/>
    </ligand>
    <ligandPart>
        <name>Fe</name>
        <dbReference type="ChEBI" id="CHEBI:18248"/>
    </ligandPart>
</feature>
<dbReference type="RefSeq" id="WP_058285416.1">
    <property type="nucleotide sequence ID" value="NZ_CP041159.1"/>
</dbReference>
<keyword evidence="2 7" id="KW-0349">Heme</keyword>
<reference evidence="8 9" key="1">
    <citation type="submission" date="2015-09" db="EMBL/GenBank/DDBJ databases">
        <authorList>
            <consortium name="Swine Surveillance"/>
        </authorList>
    </citation>
    <scope>NUCLEOTIDE SEQUENCE [LARGE SCALE GENOMIC DNA]</scope>
    <source>
        <strain evidence="8 9">CECT 8399</strain>
    </source>
</reference>
<proteinExistence type="predicted"/>
<dbReference type="InterPro" id="IPR012127">
    <property type="entry name" value="Cyt_c_prime"/>
</dbReference>
<evidence type="ECO:0000256" key="4">
    <source>
        <dbReference type="ARBA" id="ARBA00022982"/>
    </source>
</evidence>
<protein>
    <submittedName>
        <fullName evidence="8">Cytochrome c556</fullName>
    </submittedName>
</protein>
<dbReference type="AlphaFoldDB" id="A0A0P1H7X1"/>
<evidence type="ECO:0000256" key="5">
    <source>
        <dbReference type="ARBA" id="ARBA00023004"/>
    </source>
</evidence>
<evidence type="ECO:0000313" key="9">
    <source>
        <dbReference type="Proteomes" id="UP000051326"/>
    </source>
</evidence>
<keyword evidence="4" id="KW-0249">Electron transport</keyword>
<dbReference type="GO" id="GO:0020037">
    <property type="term" value="F:heme binding"/>
    <property type="evidence" value="ECO:0007669"/>
    <property type="project" value="InterPro"/>
</dbReference>
<evidence type="ECO:0000256" key="1">
    <source>
        <dbReference type="ARBA" id="ARBA00022448"/>
    </source>
</evidence>
<dbReference type="GO" id="GO:0005506">
    <property type="term" value="F:iron ion binding"/>
    <property type="evidence" value="ECO:0007669"/>
    <property type="project" value="InterPro"/>
</dbReference>
<dbReference type="GO" id="GO:0009055">
    <property type="term" value="F:electron transfer activity"/>
    <property type="evidence" value="ECO:0007669"/>
    <property type="project" value="InterPro"/>
</dbReference>
<dbReference type="Proteomes" id="UP000051326">
    <property type="component" value="Unassembled WGS sequence"/>
</dbReference>
<dbReference type="InterPro" id="IPR002321">
    <property type="entry name" value="Cyt_c_II"/>
</dbReference>
<dbReference type="STRING" id="1396826.PHA8399_01377"/>
<sequence>MTSFRLHKAVALVVVIIALAIGSTAPVTARDSSSTSKHVAKRIALMTSQKAAMDVLTGMAAGRSTFDRSQARAARKQLIRSTGSIRKHFRKPHLDPRSNARPLIWHAWKDFKARAGTAEAAAKDLNTGSLSGLRRTLPGLMQSCLSCHETYRSTPNSFTTH</sequence>
<evidence type="ECO:0000313" key="8">
    <source>
        <dbReference type="EMBL" id="CUH99261.1"/>
    </source>
</evidence>
<dbReference type="GO" id="GO:0022900">
    <property type="term" value="P:electron transport chain"/>
    <property type="evidence" value="ECO:0007669"/>
    <property type="project" value="InterPro"/>
</dbReference>
<dbReference type="InterPro" id="IPR010980">
    <property type="entry name" value="Cyt_c/b562"/>
</dbReference>
<evidence type="ECO:0000256" key="2">
    <source>
        <dbReference type="ARBA" id="ARBA00022617"/>
    </source>
</evidence>
<comment type="PTM">
    <text evidence="7">Binds 1 heme group per subunit.</text>
</comment>
<evidence type="ECO:0000256" key="3">
    <source>
        <dbReference type="ARBA" id="ARBA00022723"/>
    </source>
</evidence>
<name>A0A0P1H7X1_9RHOB</name>